<name>A0A8M1MIJ0_NEOSC</name>
<dbReference type="AlphaFoldDB" id="A0A8M1MIJ0"/>
<organism evidence="2 3">
    <name type="scientific">Neomonachus schauinslandi</name>
    <name type="common">Hawaiian monk seal</name>
    <name type="synonym">Monachus schauinslandi</name>
    <dbReference type="NCBI Taxonomy" id="29088"/>
    <lineage>
        <taxon>Eukaryota</taxon>
        <taxon>Metazoa</taxon>
        <taxon>Chordata</taxon>
        <taxon>Craniata</taxon>
        <taxon>Vertebrata</taxon>
        <taxon>Euteleostomi</taxon>
        <taxon>Mammalia</taxon>
        <taxon>Eutheria</taxon>
        <taxon>Laurasiatheria</taxon>
        <taxon>Carnivora</taxon>
        <taxon>Caniformia</taxon>
        <taxon>Pinnipedia</taxon>
        <taxon>Phocidae</taxon>
        <taxon>Monachinae</taxon>
        <taxon>Monachini</taxon>
        <taxon>Neomonachus</taxon>
    </lineage>
</organism>
<feature type="region of interest" description="Disordered" evidence="1">
    <location>
        <begin position="90"/>
        <end position="117"/>
    </location>
</feature>
<dbReference type="Proteomes" id="UP000248481">
    <property type="component" value="Chromosome 8"/>
</dbReference>
<accession>A0A8M1MIJ0</accession>
<keyword evidence="3" id="KW-0687">Ribonucleoprotein</keyword>
<sequence length="171" mass="18646">MDGRAGSEPDRQNNCCISTRKDTSYSILCSSSCRGNDPTSPQSPGSSSPWYDASAPYGGPSHDANDGPSSSWDDASGTCSWNEATYGRPHANDAWAPNDETSCPSHDGAHSARNDSTRQIRRDRNLFIFILYYLFTSPGDHGVVTLGVFSQQDKEDLLHLPIKERIVFAGK</sequence>
<dbReference type="CTD" id="6631"/>
<dbReference type="RefSeq" id="XP_044773661.1">
    <property type="nucleotide sequence ID" value="XM_044917726.1"/>
</dbReference>
<proteinExistence type="predicted"/>
<feature type="compositionally biased region" description="Basic and acidic residues" evidence="1">
    <location>
        <begin position="107"/>
        <end position="117"/>
    </location>
</feature>
<evidence type="ECO:0000256" key="1">
    <source>
        <dbReference type="SAM" id="MobiDB-lite"/>
    </source>
</evidence>
<evidence type="ECO:0000313" key="3">
    <source>
        <dbReference type="RefSeq" id="XP_044773661.1"/>
    </source>
</evidence>
<dbReference type="GeneID" id="110575604"/>
<keyword evidence="2" id="KW-1185">Reference proteome</keyword>
<dbReference type="GO" id="GO:1990904">
    <property type="term" value="C:ribonucleoprotein complex"/>
    <property type="evidence" value="ECO:0007669"/>
    <property type="project" value="UniProtKB-KW"/>
</dbReference>
<gene>
    <name evidence="3" type="primary">SNRPC</name>
</gene>
<feature type="region of interest" description="Disordered" evidence="1">
    <location>
        <begin position="33"/>
        <end position="76"/>
    </location>
</feature>
<feature type="compositionally biased region" description="Polar residues" evidence="1">
    <location>
        <begin position="67"/>
        <end position="76"/>
    </location>
</feature>
<protein>
    <submittedName>
        <fullName evidence="3">U1 small nuclear ribonucleoprotein C isoform X1</fullName>
    </submittedName>
</protein>
<reference evidence="3" key="1">
    <citation type="submission" date="2025-08" db="UniProtKB">
        <authorList>
            <consortium name="RefSeq"/>
        </authorList>
    </citation>
    <scope>IDENTIFICATION</scope>
    <source>
        <tissue evidence="3">Blood</tissue>
    </source>
</reference>
<evidence type="ECO:0000313" key="2">
    <source>
        <dbReference type="Proteomes" id="UP000248481"/>
    </source>
</evidence>
<feature type="compositionally biased region" description="Low complexity" evidence="1">
    <location>
        <begin position="38"/>
        <end position="49"/>
    </location>
</feature>